<dbReference type="Proteomes" id="UP000215335">
    <property type="component" value="Unassembled WGS sequence"/>
</dbReference>
<sequence length="71" mass="8069">MYNTSQQDEDDAPRPHAQPTKKSNNLTFFQLENHTDAAAAEKSTGKQSKSNFTYGDNRANPSIFAQEWEDF</sequence>
<reference evidence="2 3" key="1">
    <citation type="journal article" date="2017" name="Curr. Biol.">
        <title>The Evolution of Venom by Co-option of Single-Copy Genes.</title>
        <authorList>
            <person name="Martinson E.O."/>
            <person name="Mrinalini"/>
            <person name="Kelkar Y.D."/>
            <person name="Chang C.H."/>
            <person name="Werren J.H."/>
        </authorList>
    </citation>
    <scope>NUCLEOTIDE SEQUENCE [LARGE SCALE GENOMIC DNA]</scope>
    <source>
        <strain evidence="2 3">Alberta</strain>
        <tissue evidence="2">Whole body</tissue>
    </source>
</reference>
<name>A0A232EMD5_9HYME</name>
<feature type="compositionally biased region" description="Polar residues" evidence="1">
    <location>
        <begin position="45"/>
        <end position="54"/>
    </location>
</feature>
<proteinExistence type="predicted"/>
<feature type="region of interest" description="Disordered" evidence="1">
    <location>
        <begin position="38"/>
        <end position="59"/>
    </location>
</feature>
<protein>
    <submittedName>
        <fullName evidence="2">Uncharacterized protein</fullName>
    </submittedName>
</protein>
<dbReference type="AlphaFoldDB" id="A0A232EMD5"/>
<dbReference type="EMBL" id="NNAY01003373">
    <property type="protein sequence ID" value="OXU19525.1"/>
    <property type="molecule type" value="Genomic_DNA"/>
</dbReference>
<accession>A0A232EMD5</accession>
<comment type="caution">
    <text evidence="2">The sequence shown here is derived from an EMBL/GenBank/DDBJ whole genome shotgun (WGS) entry which is preliminary data.</text>
</comment>
<organism evidence="2 3">
    <name type="scientific">Trichomalopsis sarcophagae</name>
    <dbReference type="NCBI Taxonomy" id="543379"/>
    <lineage>
        <taxon>Eukaryota</taxon>
        <taxon>Metazoa</taxon>
        <taxon>Ecdysozoa</taxon>
        <taxon>Arthropoda</taxon>
        <taxon>Hexapoda</taxon>
        <taxon>Insecta</taxon>
        <taxon>Pterygota</taxon>
        <taxon>Neoptera</taxon>
        <taxon>Endopterygota</taxon>
        <taxon>Hymenoptera</taxon>
        <taxon>Apocrita</taxon>
        <taxon>Proctotrupomorpha</taxon>
        <taxon>Chalcidoidea</taxon>
        <taxon>Pteromalidae</taxon>
        <taxon>Pteromalinae</taxon>
        <taxon>Trichomalopsis</taxon>
    </lineage>
</organism>
<gene>
    <name evidence="2" type="ORF">TSAR_004533</name>
</gene>
<evidence type="ECO:0000313" key="2">
    <source>
        <dbReference type="EMBL" id="OXU19525.1"/>
    </source>
</evidence>
<keyword evidence="3" id="KW-1185">Reference proteome</keyword>
<feature type="region of interest" description="Disordered" evidence="1">
    <location>
        <begin position="1"/>
        <end position="26"/>
    </location>
</feature>
<evidence type="ECO:0000256" key="1">
    <source>
        <dbReference type="SAM" id="MobiDB-lite"/>
    </source>
</evidence>
<evidence type="ECO:0000313" key="3">
    <source>
        <dbReference type="Proteomes" id="UP000215335"/>
    </source>
</evidence>